<keyword evidence="1 4" id="KW-0812">Transmembrane</keyword>
<evidence type="ECO:0000256" key="2">
    <source>
        <dbReference type="ARBA" id="ARBA00022989"/>
    </source>
</evidence>
<feature type="transmembrane region" description="Helical" evidence="4">
    <location>
        <begin position="235"/>
        <end position="254"/>
    </location>
</feature>
<dbReference type="Gene3D" id="1.20.1250.20">
    <property type="entry name" value="MFS general substrate transporter like domains"/>
    <property type="match status" value="1"/>
</dbReference>
<evidence type="ECO:0000313" key="6">
    <source>
        <dbReference type="EMBL" id="QEA17563.1"/>
    </source>
</evidence>
<dbReference type="PANTHER" id="PTHR11360">
    <property type="entry name" value="MONOCARBOXYLATE TRANSPORTER"/>
    <property type="match status" value="1"/>
</dbReference>
<protein>
    <submittedName>
        <fullName evidence="6">MFS transporter</fullName>
    </submittedName>
</protein>
<proteinExistence type="predicted"/>
<dbReference type="PROSITE" id="PS50850">
    <property type="entry name" value="MFS"/>
    <property type="match status" value="1"/>
</dbReference>
<accession>A0A5B8S825</accession>
<feature type="transmembrane region" description="Helical" evidence="4">
    <location>
        <begin position="293"/>
        <end position="318"/>
    </location>
</feature>
<dbReference type="CDD" id="cd17355">
    <property type="entry name" value="MFS_YcxA_like"/>
    <property type="match status" value="1"/>
</dbReference>
<dbReference type="InterPro" id="IPR020846">
    <property type="entry name" value="MFS_dom"/>
</dbReference>
<evidence type="ECO:0000256" key="3">
    <source>
        <dbReference type="ARBA" id="ARBA00023136"/>
    </source>
</evidence>
<evidence type="ECO:0000256" key="1">
    <source>
        <dbReference type="ARBA" id="ARBA00022692"/>
    </source>
</evidence>
<organism evidence="6 7">
    <name type="scientific">Novosphingobium ginsenosidimutans</name>
    <dbReference type="NCBI Taxonomy" id="1176536"/>
    <lineage>
        <taxon>Bacteria</taxon>
        <taxon>Pseudomonadati</taxon>
        <taxon>Pseudomonadota</taxon>
        <taxon>Alphaproteobacteria</taxon>
        <taxon>Sphingomonadales</taxon>
        <taxon>Sphingomonadaceae</taxon>
        <taxon>Novosphingobium</taxon>
    </lineage>
</organism>
<feature type="transmembrane region" description="Helical" evidence="4">
    <location>
        <begin position="154"/>
        <end position="174"/>
    </location>
</feature>
<keyword evidence="7" id="KW-1185">Reference proteome</keyword>
<keyword evidence="3 4" id="KW-0472">Membrane</keyword>
<keyword evidence="2 4" id="KW-1133">Transmembrane helix</keyword>
<dbReference type="EMBL" id="CP042345">
    <property type="protein sequence ID" value="QEA17563.1"/>
    <property type="molecule type" value="Genomic_DNA"/>
</dbReference>
<dbReference type="InterPro" id="IPR011701">
    <property type="entry name" value="MFS"/>
</dbReference>
<feature type="transmembrane region" description="Helical" evidence="4">
    <location>
        <begin position="31"/>
        <end position="52"/>
    </location>
</feature>
<feature type="transmembrane region" description="Helical" evidence="4">
    <location>
        <begin position="206"/>
        <end position="223"/>
    </location>
</feature>
<dbReference type="KEGG" id="ngf:FRF71_10855"/>
<name>A0A5B8S825_9SPHN</name>
<dbReference type="OrthoDB" id="9796632at2"/>
<evidence type="ECO:0000259" key="5">
    <source>
        <dbReference type="PROSITE" id="PS50850"/>
    </source>
</evidence>
<feature type="transmembrane region" description="Helical" evidence="4">
    <location>
        <begin position="361"/>
        <end position="380"/>
    </location>
</feature>
<feature type="transmembrane region" description="Helical" evidence="4">
    <location>
        <begin position="87"/>
        <end position="109"/>
    </location>
</feature>
<evidence type="ECO:0000256" key="4">
    <source>
        <dbReference type="SAM" id="Phobius"/>
    </source>
</evidence>
<dbReference type="Pfam" id="PF07690">
    <property type="entry name" value="MFS_1"/>
    <property type="match status" value="1"/>
</dbReference>
<feature type="transmembrane region" description="Helical" evidence="4">
    <location>
        <begin position="64"/>
        <end position="81"/>
    </location>
</feature>
<dbReference type="PANTHER" id="PTHR11360:SF290">
    <property type="entry name" value="MONOCARBOXYLATE MFS PERMEASE"/>
    <property type="match status" value="1"/>
</dbReference>
<feature type="domain" description="Major facilitator superfamily (MFS) profile" evidence="5">
    <location>
        <begin position="1"/>
        <end position="390"/>
    </location>
</feature>
<feature type="transmembrane region" description="Helical" evidence="4">
    <location>
        <begin position="121"/>
        <end position="142"/>
    </location>
</feature>
<gene>
    <name evidence="6" type="ORF">FRF71_10855</name>
</gene>
<dbReference type="Proteomes" id="UP000321172">
    <property type="component" value="Chromosome"/>
</dbReference>
<dbReference type="GO" id="GO:0022857">
    <property type="term" value="F:transmembrane transporter activity"/>
    <property type="evidence" value="ECO:0007669"/>
    <property type="project" value="InterPro"/>
</dbReference>
<sequence length="393" mass="42440">MVGVACGASPLPFNTIGFVLAPLKEEYGWSFAQTSLSMSIYGITAALLAPYFGSLADRHGVRKVALLSTLAFGLIFAALGATPASIFAFYFLWFLIGLVGIGSTPVTFSRAINMWFYKNRGLALGILLLGTSFAALVVPRVAVWAIDQWGWRGLYPTIALFPLLLSLPVAYLLFREPRPEEMPAGISVGGNLTGVTLSEAVRDRRFWTIWLSIALVALAYGGAHIHMPEIIKQHGMGTAEGASIMGMIGLALMAGRIITGWLLDRIWAPIVCLPILLIPAVACWWLMGTSTDVQTIYIAAFMLGFAAGAESDLIAYLASRYFGMASYGKIYGMLYMPFGLASAISPVLYGRVRDVTGSYDQMLYASMFLFAAGAVLLITLGRYPTFGAKEENA</sequence>
<feature type="transmembrane region" description="Helical" evidence="4">
    <location>
        <begin position="330"/>
        <end position="349"/>
    </location>
</feature>
<feature type="transmembrane region" description="Helical" evidence="4">
    <location>
        <begin position="266"/>
        <end position="287"/>
    </location>
</feature>
<dbReference type="AlphaFoldDB" id="A0A5B8S825"/>
<dbReference type="SUPFAM" id="SSF103473">
    <property type="entry name" value="MFS general substrate transporter"/>
    <property type="match status" value="1"/>
</dbReference>
<evidence type="ECO:0000313" key="7">
    <source>
        <dbReference type="Proteomes" id="UP000321172"/>
    </source>
</evidence>
<dbReference type="InterPro" id="IPR050327">
    <property type="entry name" value="Proton-linked_MCT"/>
</dbReference>
<dbReference type="InterPro" id="IPR036259">
    <property type="entry name" value="MFS_trans_sf"/>
</dbReference>
<reference evidence="6 7" key="1">
    <citation type="journal article" date="2013" name="J. Microbiol. Biotechnol.">
        <title>Novosphingobium ginsenosidimutans sp. nov., with the ability to convert ginsenoside.</title>
        <authorList>
            <person name="Kim J.K."/>
            <person name="He D."/>
            <person name="Liu Q.M."/>
            <person name="Park H.Y."/>
            <person name="Jung M.S."/>
            <person name="Yoon M.H."/>
            <person name="Kim S.C."/>
            <person name="Im W.T."/>
        </authorList>
    </citation>
    <scope>NUCLEOTIDE SEQUENCE [LARGE SCALE GENOMIC DNA]</scope>
    <source>
        <strain evidence="6 7">FW-6</strain>
    </source>
</reference>